<gene>
    <name evidence="1" type="ORF">NQ176_g11358</name>
</gene>
<accession>A0ACC1MCS1</accession>
<evidence type="ECO:0000313" key="2">
    <source>
        <dbReference type="Proteomes" id="UP001143910"/>
    </source>
</evidence>
<proteinExistence type="predicted"/>
<reference evidence="1" key="1">
    <citation type="submission" date="2022-08" db="EMBL/GenBank/DDBJ databases">
        <title>Genome Sequence of Lecanicillium fungicola.</title>
        <authorList>
            <person name="Buettner E."/>
        </authorList>
    </citation>
    <scope>NUCLEOTIDE SEQUENCE</scope>
    <source>
        <strain evidence="1">Babe33</strain>
    </source>
</reference>
<protein>
    <submittedName>
        <fullName evidence="1">Uncharacterized protein</fullName>
    </submittedName>
</protein>
<sequence length="74" mass="7937">MGAKPANATDQKLTNAIFDSISAGILLYTGLVELLAHEFMFNPHMRRSPLKIQLFGFGCIATGAAVMAVLANWA</sequence>
<dbReference type="Proteomes" id="UP001143910">
    <property type="component" value="Unassembled WGS sequence"/>
</dbReference>
<comment type="caution">
    <text evidence="1">The sequence shown here is derived from an EMBL/GenBank/DDBJ whole genome shotgun (WGS) entry which is preliminary data.</text>
</comment>
<name>A0ACC1MCS1_9HYPO</name>
<dbReference type="EMBL" id="JANJQO010003805">
    <property type="protein sequence ID" value="KAJ2955908.1"/>
    <property type="molecule type" value="Genomic_DNA"/>
</dbReference>
<organism evidence="1 2">
    <name type="scientific">Zarea fungicola</name>
    <dbReference type="NCBI Taxonomy" id="93591"/>
    <lineage>
        <taxon>Eukaryota</taxon>
        <taxon>Fungi</taxon>
        <taxon>Dikarya</taxon>
        <taxon>Ascomycota</taxon>
        <taxon>Pezizomycotina</taxon>
        <taxon>Sordariomycetes</taxon>
        <taxon>Hypocreomycetidae</taxon>
        <taxon>Hypocreales</taxon>
        <taxon>Cordycipitaceae</taxon>
        <taxon>Zarea</taxon>
    </lineage>
</organism>
<evidence type="ECO:0000313" key="1">
    <source>
        <dbReference type="EMBL" id="KAJ2955908.1"/>
    </source>
</evidence>
<keyword evidence="2" id="KW-1185">Reference proteome</keyword>